<feature type="compositionally biased region" description="Gly residues" evidence="1">
    <location>
        <begin position="610"/>
        <end position="620"/>
    </location>
</feature>
<reference evidence="4" key="1">
    <citation type="submission" date="2025-08" db="UniProtKB">
        <authorList>
            <consortium name="RefSeq"/>
        </authorList>
    </citation>
    <scope>IDENTIFICATION</scope>
</reference>
<feature type="compositionally biased region" description="Basic and acidic residues" evidence="1">
    <location>
        <begin position="331"/>
        <end position="351"/>
    </location>
</feature>
<name>A0A6J1VKD3_9SAUR</name>
<dbReference type="PANTHER" id="PTHR33166">
    <property type="entry name" value="GAG_P30 DOMAIN-CONTAINING PROTEIN"/>
    <property type="match status" value="1"/>
</dbReference>
<dbReference type="InterPro" id="IPR008919">
    <property type="entry name" value="Retrov_capsid_N"/>
</dbReference>
<sequence>MGNKESSRPEEDIGYKESNSLASIPPDSPLGRMLKDWKGNPCTRHKNKKKMVKYCCSVWTRESIGPSTVFWPKYGSEEGRLCQMLNIYVFNKLPFCEEECDYSSCWEGSGNVGLFDHPTTTVGAPKRGKEGAEPWDSSTQTLYGPQGQEGAPSLAVCLIDQVTVGPRTPLELEPEPSSSDPSHPGLRREVGPCHWKPWDFVPPSIYQGGEEAPRLAAHLTDPERGQATVGLSSPVKPTLDSIQPSHPGLRREVGLYKKPWDPQDFGPPPPYQEEEEAPSPAVHLIDPERSQATVGPSTLVKPKLGSSGQSHAGSRRKGDKKGVPNNFPFPDKNRESSSVGRQDRSNEERFLPRQRPISSRPPAFVEEPLTSSEVMSFKQEMKSLTEDPAGLAEQLDQFLGSNLYTWNEMMSILSILFSREERELITEAALKEWEKRHPPGVGATPAEDKVPKVDPGWVTTNPLHRIYLGNFRKLIIQGIREAVPNNMNKVLEISQGKEESPSAFLERLKDQVRKCCGKNAEEPVVEDFLKVQFVTKAWPDIRKKILETEGWSYKTLADLLREAQKVFVRREEEELKKKAKMLVSLVNQVVKETMEPAPHRGRGSWVRSRGGPGRGRGGAPGPGPDPFGQPCWTTSQAGRFHYGRGGPLKWAPPELNQKVWDQKKVKTTGPLAKDQCAICRERGHWKNECPRGRRGRN</sequence>
<feature type="region of interest" description="Disordered" evidence="1">
    <location>
        <begin position="1"/>
        <end position="30"/>
    </location>
</feature>
<dbReference type="Gene3D" id="4.10.60.10">
    <property type="entry name" value="Zinc finger, CCHC-type"/>
    <property type="match status" value="1"/>
</dbReference>
<dbReference type="SUPFAM" id="SSF47943">
    <property type="entry name" value="Retrovirus capsid protein, N-terminal core domain"/>
    <property type="match status" value="1"/>
</dbReference>
<dbReference type="Pfam" id="PF02093">
    <property type="entry name" value="Gag_p30"/>
    <property type="match status" value="1"/>
</dbReference>
<dbReference type="Gene3D" id="1.10.375.10">
    <property type="entry name" value="Human Immunodeficiency Virus Type 1 Capsid Protein"/>
    <property type="match status" value="1"/>
</dbReference>
<proteinExistence type="predicted"/>
<gene>
    <name evidence="4" type="primary">LOC113425509</name>
</gene>
<dbReference type="Proteomes" id="UP000504612">
    <property type="component" value="Unplaced"/>
</dbReference>
<keyword evidence="3" id="KW-1185">Reference proteome</keyword>
<evidence type="ECO:0000313" key="3">
    <source>
        <dbReference type="Proteomes" id="UP000504612"/>
    </source>
</evidence>
<evidence type="ECO:0000256" key="1">
    <source>
        <dbReference type="SAM" id="MobiDB-lite"/>
    </source>
</evidence>
<accession>A0A6J1VKD3</accession>
<feature type="compositionally biased region" description="Low complexity" evidence="1">
    <location>
        <begin position="169"/>
        <end position="182"/>
    </location>
</feature>
<dbReference type="InterPro" id="IPR036875">
    <property type="entry name" value="Znf_CCHC_sf"/>
</dbReference>
<dbReference type="SUPFAM" id="SSF57756">
    <property type="entry name" value="Retrovirus zinc finger-like domains"/>
    <property type="match status" value="1"/>
</dbReference>
<evidence type="ECO:0000313" key="4">
    <source>
        <dbReference type="RefSeq" id="XP_026543466.1"/>
    </source>
</evidence>
<protein>
    <submittedName>
        <fullName evidence="4">Uncharacterized protein LOC113425509</fullName>
    </submittedName>
</protein>
<feature type="compositionally biased region" description="Basic and acidic residues" evidence="1">
    <location>
        <begin position="1"/>
        <end position="15"/>
    </location>
</feature>
<evidence type="ECO:0000259" key="2">
    <source>
        <dbReference type="Pfam" id="PF02093"/>
    </source>
</evidence>
<feature type="domain" description="Core shell protein Gag P30" evidence="2">
    <location>
        <begin position="373"/>
        <end position="567"/>
    </location>
</feature>
<feature type="compositionally biased region" description="Basic and acidic residues" evidence="1">
    <location>
        <begin position="249"/>
        <end position="261"/>
    </location>
</feature>
<dbReference type="RefSeq" id="XP_026543466.1">
    <property type="nucleotide sequence ID" value="XM_026687681.1"/>
</dbReference>
<feature type="region of interest" description="Disordered" evidence="1">
    <location>
        <begin position="292"/>
        <end position="371"/>
    </location>
</feature>
<dbReference type="KEGG" id="nss:113425509"/>
<dbReference type="GeneID" id="113425509"/>
<feature type="region of interest" description="Disordered" evidence="1">
    <location>
        <begin position="595"/>
        <end position="638"/>
    </location>
</feature>
<organism evidence="3 4">
    <name type="scientific">Notechis scutatus</name>
    <name type="common">mainland tiger snake</name>
    <dbReference type="NCBI Taxonomy" id="8663"/>
    <lineage>
        <taxon>Eukaryota</taxon>
        <taxon>Metazoa</taxon>
        <taxon>Chordata</taxon>
        <taxon>Craniata</taxon>
        <taxon>Vertebrata</taxon>
        <taxon>Euteleostomi</taxon>
        <taxon>Lepidosauria</taxon>
        <taxon>Squamata</taxon>
        <taxon>Bifurcata</taxon>
        <taxon>Unidentata</taxon>
        <taxon>Episquamata</taxon>
        <taxon>Toxicofera</taxon>
        <taxon>Serpentes</taxon>
        <taxon>Colubroidea</taxon>
        <taxon>Elapidae</taxon>
        <taxon>Hydrophiinae</taxon>
        <taxon>Notechis</taxon>
    </lineage>
</organism>
<feature type="region of interest" description="Disordered" evidence="1">
    <location>
        <begin position="167"/>
        <end position="188"/>
    </location>
</feature>
<dbReference type="GO" id="GO:0008270">
    <property type="term" value="F:zinc ion binding"/>
    <property type="evidence" value="ECO:0007669"/>
    <property type="project" value="InterPro"/>
</dbReference>
<feature type="region of interest" description="Disordered" evidence="1">
    <location>
        <begin position="224"/>
        <end position="280"/>
    </location>
</feature>
<dbReference type="AlphaFoldDB" id="A0A6J1VKD3"/>
<dbReference type="InterPro" id="IPR003036">
    <property type="entry name" value="Gag_P30"/>
</dbReference>
<dbReference type="InterPro" id="IPR050462">
    <property type="entry name" value="Retroviral_Gag-Pol_poly"/>
</dbReference>
<dbReference type="GO" id="GO:0019068">
    <property type="term" value="P:virion assembly"/>
    <property type="evidence" value="ECO:0007669"/>
    <property type="project" value="InterPro"/>
</dbReference>
<dbReference type="GO" id="GO:0003676">
    <property type="term" value="F:nucleic acid binding"/>
    <property type="evidence" value="ECO:0007669"/>
    <property type="project" value="InterPro"/>
</dbReference>